<dbReference type="CDD" id="cd00130">
    <property type="entry name" value="PAS"/>
    <property type="match status" value="1"/>
</dbReference>
<evidence type="ECO:0000313" key="6">
    <source>
        <dbReference type="EMBL" id="SMC80382.1"/>
    </source>
</evidence>
<dbReference type="Pfam" id="PF00990">
    <property type="entry name" value="GGDEF"/>
    <property type="match status" value="1"/>
</dbReference>
<dbReference type="EMBL" id="FWXI01000009">
    <property type="protein sequence ID" value="SMC80382.1"/>
    <property type="molecule type" value="Genomic_DNA"/>
</dbReference>
<dbReference type="CDD" id="cd00077">
    <property type="entry name" value="HDc"/>
    <property type="match status" value="1"/>
</dbReference>
<dbReference type="SUPFAM" id="SSF55073">
    <property type="entry name" value="Nucleotide cyclase"/>
    <property type="match status" value="1"/>
</dbReference>
<dbReference type="Pfam" id="PF04392">
    <property type="entry name" value="ABC_sub_bind"/>
    <property type="match status" value="1"/>
</dbReference>
<accession>A0A1W2C682</accession>
<dbReference type="InterPro" id="IPR037522">
    <property type="entry name" value="HD_GYP_dom"/>
</dbReference>
<feature type="domain" description="PAS" evidence="3">
    <location>
        <begin position="463"/>
        <end position="534"/>
    </location>
</feature>
<dbReference type="PROSITE" id="PS50887">
    <property type="entry name" value="GGDEF"/>
    <property type="match status" value="1"/>
</dbReference>
<dbReference type="InterPro" id="IPR000160">
    <property type="entry name" value="GGDEF_dom"/>
</dbReference>
<dbReference type="NCBIfam" id="TIGR00254">
    <property type="entry name" value="GGDEF"/>
    <property type="match status" value="1"/>
</dbReference>
<proteinExistence type="predicted"/>
<dbReference type="PANTHER" id="PTHR45228:SF1">
    <property type="entry name" value="CYCLIC DI-GMP PHOSPHODIESTERASE TM_0186"/>
    <property type="match status" value="1"/>
</dbReference>
<dbReference type="InterPro" id="IPR000014">
    <property type="entry name" value="PAS"/>
</dbReference>
<reference evidence="6 7" key="1">
    <citation type="submission" date="2017-04" db="EMBL/GenBank/DDBJ databases">
        <authorList>
            <person name="Afonso C.L."/>
            <person name="Miller P.J."/>
            <person name="Scott M.A."/>
            <person name="Spackman E."/>
            <person name="Goraichik I."/>
            <person name="Dimitrov K.M."/>
            <person name="Suarez D.L."/>
            <person name="Swayne D.E."/>
        </authorList>
    </citation>
    <scope>NUCLEOTIDE SEQUENCE [LARGE SCALE GENOMIC DNA]</scope>
    <source>
        <strain evidence="6 7">DSM 5090</strain>
    </source>
</reference>
<evidence type="ECO:0000256" key="1">
    <source>
        <dbReference type="SAM" id="Coils"/>
    </source>
</evidence>
<dbReference type="Gene3D" id="1.20.5.1000">
    <property type="entry name" value="arf6 gtpase in complex with a specific effector, jip4"/>
    <property type="match status" value="1"/>
</dbReference>
<dbReference type="PROSITE" id="PS51832">
    <property type="entry name" value="HD_GYP"/>
    <property type="match status" value="1"/>
</dbReference>
<dbReference type="Proteomes" id="UP000192738">
    <property type="component" value="Unassembled WGS sequence"/>
</dbReference>
<evidence type="ECO:0000313" key="7">
    <source>
        <dbReference type="Proteomes" id="UP000192738"/>
    </source>
</evidence>
<keyword evidence="2" id="KW-0472">Membrane</keyword>
<evidence type="ECO:0000259" key="5">
    <source>
        <dbReference type="PROSITE" id="PS51832"/>
    </source>
</evidence>
<dbReference type="Gene3D" id="3.30.70.270">
    <property type="match status" value="1"/>
</dbReference>
<feature type="domain" description="GGDEF" evidence="4">
    <location>
        <begin position="615"/>
        <end position="747"/>
    </location>
</feature>
<dbReference type="Gene3D" id="1.10.3210.10">
    <property type="entry name" value="Hypothetical protein af1432"/>
    <property type="match status" value="1"/>
</dbReference>
<feature type="transmembrane region" description="Helical" evidence="2">
    <location>
        <begin position="371"/>
        <end position="392"/>
    </location>
</feature>
<dbReference type="InterPro" id="IPR043128">
    <property type="entry name" value="Rev_trsase/Diguanyl_cyclase"/>
</dbReference>
<gene>
    <name evidence="6" type="ORF">SAMN04488500_109148</name>
</gene>
<sequence length="925" mass="104882">MVERTWEARLRIICKIVYLVRPRNIRTVTIACFIALLFGISGSFCLAAEPVQTQTRRVLVLPSYNINYLGSQWFLQGVFAEFKEHSPLNIIYYHENLQLAARPSNENYFKTMAESLKIKYSKEKPDLIIVQYKQALQFMNQYGKQIFGDVPVVFAGLEIENYSTINLPANFTGVTASFNAKRNIDLILQNHPATRKIYIVAGVSSSERDMVASTLQQGELYKERIKFIPLNELPFEMMLEKLNTTGDDAAIMYLSMQIDVNGKVLVPAEAVKEIARIAHVPVYGMLDTYMGSGITGGFLINHEALGRRAAEIGTAILLGGDAAEIPVTNEPIGAYRFDWRQLKRWGTDENKLPFDSKIEFKETSIWELYKWQIIGGICLLVLQGVLIAVLLINRVIRKRAQAALEKSEERLQRSHQELTTTYEELTATHEELTASYEELTANEDELRRLYTAVIAANTKLEESYQTIEEIFNAASDVIIVKDPENGDILAVNRQATELFGYSEQEFRQLGLVAIVSPANVEEELGRIRKSIEEGSLLYERETADRAGRRLVLEIHASRAVIHGETRCLAIMREITQRKQMEERLRFLSLRDALTGVYNRAHFEEEALRLQTEGHKSIGIFVCDVDGLKLINDTLGHRYGDELLKKVAAILDANITQPGFTARIGGDEFAVVLFDTTKHLMEALEKQYKKAVADYNKENPNLPLSLSLGWATDLEGAHIDMVFKEADNNMYRQKMHQQQSSRSALVQTMMKALEARDHITEGHADRLGELIERMGQRLQFPQGAVADLRLFAKFHDIGKVGIPDGILNKPGKLTEEEMVIMRRHCEIGHRIARSSPDLEPIADWILKHQEHWNGNGYPLGLAGKDIPVECRIMAIVDAYDAMTSDRPYRKAMSYKEAIEEIRRCAGSQFDPELVEEFIEMVASELN</sequence>
<dbReference type="RefSeq" id="WP_371360983.1">
    <property type="nucleotide sequence ID" value="NZ_CP155572.1"/>
</dbReference>
<dbReference type="Pfam" id="PF13487">
    <property type="entry name" value="HD_5"/>
    <property type="match status" value="1"/>
</dbReference>
<dbReference type="InterPro" id="IPR052020">
    <property type="entry name" value="Cyclic_di-GMP/3'3'-cGAMP_PDE"/>
</dbReference>
<dbReference type="CDD" id="cd01949">
    <property type="entry name" value="GGDEF"/>
    <property type="match status" value="1"/>
</dbReference>
<dbReference type="NCBIfam" id="TIGR00229">
    <property type="entry name" value="sensory_box"/>
    <property type="match status" value="1"/>
</dbReference>
<feature type="coiled-coil region" evidence="1">
    <location>
        <begin position="397"/>
        <end position="449"/>
    </location>
</feature>
<evidence type="ECO:0000256" key="2">
    <source>
        <dbReference type="SAM" id="Phobius"/>
    </source>
</evidence>
<dbReference type="Gene3D" id="3.40.50.2300">
    <property type="match status" value="2"/>
</dbReference>
<keyword evidence="7" id="KW-1185">Reference proteome</keyword>
<dbReference type="SMART" id="SM00471">
    <property type="entry name" value="HDc"/>
    <property type="match status" value="1"/>
</dbReference>
<dbReference type="InterPro" id="IPR007487">
    <property type="entry name" value="ABC_transpt-TYRBP-like"/>
</dbReference>
<organism evidence="6 7">
    <name type="scientific">Sporomusa malonica</name>
    <dbReference type="NCBI Taxonomy" id="112901"/>
    <lineage>
        <taxon>Bacteria</taxon>
        <taxon>Bacillati</taxon>
        <taxon>Bacillota</taxon>
        <taxon>Negativicutes</taxon>
        <taxon>Selenomonadales</taxon>
        <taxon>Sporomusaceae</taxon>
        <taxon>Sporomusa</taxon>
    </lineage>
</organism>
<dbReference type="SMART" id="SM00091">
    <property type="entry name" value="PAS"/>
    <property type="match status" value="1"/>
</dbReference>
<dbReference type="PROSITE" id="PS50112">
    <property type="entry name" value="PAS"/>
    <property type="match status" value="1"/>
</dbReference>
<evidence type="ECO:0000259" key="3">
    <source>
        <dbReference type="PROSITE" id="PS50112"/>
    </source>
</evidence>
<feature type="domain" description="HD-GYP" evidence="5">
    <location>
        <begin position="737"/>
        <end position="925"/>
    </location>
</feature>
<keyword evidence="1" id="KW-0175">Coiled coil</keyword>
<dbReference type="InterPro" id="IPR035965">
    <property type="entry name" value="PAS-like_dom_sf"/>
</dbReference>
<dbReference type="PANTHER" id="PTHR45228">
    <property type="entry name" value="CYCLIC DI-GMP PHOSPHODIESTERASE TM_0186-RELATED"/>
    <property type="match status" value="1"/>
</dbReference>
<dbReference type="SMART" id="SM00267">
    <property type="entry name" value="GGDEF"/>
    <property type="match status" value="1"/>
</dbReference>
<dbReference type="InterPro" id="IPR003607">
    <property type="entry name" value="HD/PDEase_dom"/>
</dbReference>
<name>A0A1W2C682_9FIRM</name>
<keyword evidence="2" id="KW-0812">Transmembrane</keyword>
<dbReference type="Gene3D" id="3.30.450.20">
    <property type="entry name" value="PAS domain"/>
    <property type="match status" value="1"/>
</dbReference>
<dbReference type="Pfam" id="PF13426">
    <property type="entry name" value="PAS_9"/>
    <property type="match status" value="1"/>
</dbReference>
<dbReference type="STRING" id="112901.SAMN04488500_109148"/>
<keyword evidence="2" id="KW-1133">Transmembrane helix</keyword>
<dbReference type="SUPFAM" id="SSF109604">
    <property type="entry name" value="HD-domain/PDEase-like"/>
    <property type="match status" value="1"/>
</dbReference>
<dbReference type="InterPro" id="IPR029787">
    <property type="entry name" value="Nucleotide_cyclase"/>
</dbReference>
<evidence type="ECO:0000259" key="4">
    <source>
        <dbReference type="PROSITE" id="PS50887"/>
    </source>
</evidence>
<protein>
    <submittedName>
        <fullName evidence="6">PAS domain S-box-containing protein/diguanylate cyclase (GGDEF) domain-containing protein</fullName>
    </submittedName>
</protein>
<dbReference type="SUPFAM" id="SSF55785">
    <property type="entry name" value="PYP-like sensor domain (PAS domain)"/>
    <property type="match status" value="1"/>
</dbReference>
<dbReference type="AlphaFoldDB" id="A0A1W2C682"/>